<name>A0A9D2PLP0_9FIRM</name>
<dbReference type="InterPro" id="IPR021509">
    <property type="entry name" value="DUF3169"/>
</dbReference>
<evidence type="ECO:0000313" key="2">
    <source>
        <dbReference type="EMBL" id="HJC51710.1"/>
    </source>
</evidence>
<dbReference type="EMBL" id="DWWD01000049">
    <property type="protein sequence ID" value="HJC51710.1"/>
    <property type="molecule type" value="Genomic_DNA"/>
</dbReference>
<reference evidence="2" key="1">
    <citation type="journal article" date="2021" name="PeerJ">
        <title>Extensive microbial diversity within the chicken gut microbiome revealed by metagenomics and culture.</title>
        <authorList>
            <person name="Gilroy R."/>
            <person name="Ravi A."/>
            <person name="Getino M."/>
            <person name="Pursley I."/>
            <person name="Horton D.L."/>
            <person name="Alikhan N.F."/>
            <person name="Baker D."/>
            <person name="Gharbi K."/>
            <person name="Hall N."/>
            <person name="Watson M."/>
            <person name="Adriaenssens E.M."/>
            <person name="Foster-Nyarko E."/>
            <person name="Jarju S."/>
            <person name="Secka A."/>
            <person name="Antonio M."/>
            <person name="Oren A."/>
            <person name="Chaudhuri R.R."/>
            <person name="La Ragione R."/>
            <person name="Hildebrand F."/>
            <person name="Pallen M.J."/>
        </authorList>
    </citation>
    <scope>NUCLEOTIDE SEQUENCE</scope>
    <source>
        <strain evidence="2">ChiSjej3B21-8574</strain>
    </source>
</reference>
<feature type="transmembrane region" description="Helical" evidence="1">
    <location>
        <begin position="106"/>
        <end position="124"/>
    </location>
</feature>
<feature type="transmembrane region" description="Helical" evidence="1">
    <location>
        <begin position="59"/>
        <end position="79"/>
    </location>
</feature>
<feature type="transmembrane region" description="Helical" evidence="1">
    <location>
        <begin position="228"/>
        <end position="248"/>
    </location>
</feature>
<keyword evidence="1" id="KW-1133">Transmembrane helix</keyword>
<sequence length="255" mass="29462">MNERRDEIRRENKKALKKFILIIVIAAAFGGAAGLLGTIFRENIIKFAGILTGSTSINILFYIFLAVFLIIHMGAFYTYRKYKKVKEFWDGEDEETADRIEEKISYVIWAEYIATALGFLYFALMLGTENFESLSLWKGIAVFAVFIINVVLITLIQQKCVDLEKEMSPEKQGSVYDTKFNEKWLESCDEAERMMIYRSAWTSYRVMGTAYVIAWAVTFLAHEFFNTGLFACCVVIVLWMIQNSVYCYKSIHLSK</sequence>
<dbReference type="Proteomes" id="UP000823904">
    <property type="component" value="Unassembled WGS sequence"/>
</dbReference>
<feature type="transmembrane region" description="Helical" evidence="1">
    <location>
        <begin position="203"/>
        <end position="222"/>
    </location>
</feature>
<keyword evidence="1" id="KW-0472">Membrane</keyword>
<evidence type="ECO:0000256" key="1">
    <source>
        <dbReference type="SAM" id="Phobius"/>
    </source>
</evidence>
<accession>A0A9D2PLP0</accession>
<reference evidence="2" key="2">
    <citation type="submission" date="2021-04" db="EMBL/GenBank/DDBJ databases">
        <authorList>
            <person name="Gilroy R."/>
        </authorList>
    </citation>
    <scope>NUCLEOTIDE SEQUENCE</scope>
    <source>
        <strain evidence="2">ChiSjej3B21-8574</strain>
    </source>
</reference>
<proteinExistence type="predicted"/>
<keyword evidence="1" id="KW-0812">Transmembrane</keyword>
<dbReference type="Pfam" id="PF11368">
    <property type="entry name" value="DUF3169"/>
    <property type="match status" value="1"/>
</dbReference>
<evidence type="ECO:0000313" key="3">
    <source>
        <dbReference type="Proteomes" id="UP000823904"/>
    </source>
</evidence>
<organism evidence="2 3">
    <name type="scientific">Candidatus Anaerostipes avistercoris</name>
    <dbReference type="NCBI Taxonomy" id="2838462"/>
    <lineage>
        <taxon>Bacteria</taxon>
        <taxon>Bacillati</taxon>
        <taxon>Bacillota</taxon>
        <taxon>Clostridia</taxon>
        <taxon>Lachnospirales</taxon>
        <taxon>Lachnospiraceae</taxon>
        <taxon>Anaerostipes</taxon>
    </lineage>
</organism>
<feature type="transmembrane region" description="Helical" evidence="1">
    <location>
        <begin position="136"/>
        <end position="156"/>
    </location>
</feature>
<feature type="transmembrane region" description="Helical" evidence="1">
    <location>
        <begin position="20"/>
        <end position="39"/>
    </location>
</feature>
<comment type="caution">
    <text evidence="2">The sequence shown here is derived from an EMBL/GenBank/DDBJ whole genome shotgun (WGS) entry which is preliminary data.</text>
</comment>
<protein>
    <submittedName>
        <fullName evidence="2">DUF3169 family protein</fullName>
    </submittedName>
</protein>
<dbReference type="AlphaFoldDB" id="A0A9D2PLP0"/>
<gene>
    <name evidence="2" type="ORF">H9754_14245</name>
</gene>